<dbReference type="OrthoDB" id="2606318at2"/>
<keyword evidence="1" id="KW-1133">Transmembrane helix</keyword>
<accession>A0A198AJQ8</accession>
<name>A0A198AJQ8_9BACL</name>
<dbReference type="Proteomes" id="UP000078454">
    <property type="component" value="Unassembled WGS sequence"/>
</dbReference>
<gene>
    <name evidence="2" type="ORF">A8708_30240</name>
</gene>
<evidence type="ECO:0008006" key="4">
    <source>
        <dbReference type="Google" id="ProtNLM"/>
    </source>
</evidence>
<feature type="transmembrane region" description="Helical" evidence="1">
    <location>
        <begin position="64"/>
        <end position="89"/>
    </location>
</feature>
<evidence type="ECO:0000256" key="1">
    <source>
        <dbReference type="SAM" id="Phobius"/>
    </source>
</evidence>
<protein>
    <recommendedName>
        <fullName evidence="4">DUF2663 domain-containing protein</fullName>
    </recommendedName>
</protein>
<dbReference type="EMBL" id="LYPB01000049">
    <property type="protein sequence ID" value="OAS21168.1"/>
    <property type="molecule type" value="Genomic_DNA"/>
</dbReference>
<dbReference type="RefSeq" id="WP_068662745.1">
    <property type="nucleotide sequence ID" value="NZ_LYPB01000049.1"/>
</dbReference>
<keyword evidence="3" id="KW-1185">Reference proteome</keyword>
<feature type="transmembrane region" description="Helical" evidence="1">
    <location>
        <begin position="34"/>
        <end position="52"/>
    </location>
</feature>
<reference evidence="2 3" key="1">
    <citation type="submission" date="2016-05" db="EMBL/GenBank/DDBJ databases">
        <title>Paenibacillus sp. 1ZS3-15 nov., isolated from the rhizosphere soil.</title>
        <authorList>
            <person name="Zhang X.X."/>
            <person name="Zhang J."/>
        </authorList>
    </citation>
    <scope>NUCLEOTIDE SEQUENCE [LARGE SCALE GENOMIC DNA]</scope>
    <source>
        <strain evidence="2 3">1ZS3-15</strain>
    </source>
</reference>
<proteinExistence type="predicted"/>
<sequence>MIGPKINVSDDTEVVLKELQERKMKWDYMKKRQPMLSIATGAVLLLVVYLLYQQVIVRSGGNAILILDLLISNKLLCGLLLACISLFLYASNRSREMEKAKSKYEDLRIETIERLEASWLKDVKSEARDQISSFLSKEHDINIVYKN</sequence>
<dbReference type="Pfam" id="PF10864">
    <property type="entry name" value="DUF2663"/>
    <property type="match status" value="1"/>
</dbReference>
<evidence type="ECO:0000313" key="2">
    <source>
        <dbReference type="EMBL" id="OAS21168.1"/>
    </source>
</evidence>
<dbReference type="AlphaFoldDB" id="A0A198AJQ8"/>
<comment type="caution">
    <text evidence="2">The sequence shown here is derived from an EMBL/GenBank/DDBJ whole genome shotgun (WGS) entry which is preliminary data.</text>
</comment>
<organism evidence="2 3">
    <name type="scientific">Paenibacillus oryzisoli</name>
    <dbReference type="NCBI Taxonomy" id="1850517"/>
    <lineage>
        <taxon>Bacteria</taxon>
        <taxon>Bacillati</taxon>
        <taxon>Bacillota</taxon>
        <taxon>Bacilli</taxon>
        <taxon>Bacillales</taxon>
        <taxon>Paenibacillaceae</taxon>
        <taxon>Paenibacillus</taxon>
    </lineage>
</organism>
<evidence type="ECO:0000313" key="3">
    <source>
        <dbReference type="Proteomes" id="UP000078454"/>
    </source>
</evidence>
<keyword evidence="1" id="KW-0472">Membrane</keyword>
<keyword evidence="1" id="KW-0812">Transmembrane</keyword>
<dbReference type="InterPro" id="IPR020210">
    <property type="entry name" value="Uncharacterised_YpbF_TM"/>
</dbReference>